<dbReference type="SMART" id="SM00228">
    <property type="entry name" value="PDZ"/>
    <property type="match status" value="3"/>
</dbReference>
<dbReference type="Proteomes" id="UP000019132">
    <property type="component" value="Unassembled WGS sequence"/>
</dbReference>
<dbReference type="InterPro" id="IPR001478">
    <property type="entry name" value="PDZ"/>
</dbReference>
<feature type="region of interest" description="Disordered" evidence="1">
    <location>
        <begin position="298"/>
        <end position="330"/>
    </location>
</feature>
<feature type="compositionally biased region" description="Low complexity" evidence="1">
    <location>
        <begin position="299"/>
        <end position="319"/>
    </location>
</feature>
<dbReference type="CDD" id="cd00136">
    <property type="entry name" value="PDZ_canonical"/>
    <property type="match status" value="1"/>
</dbReference>
<dbReference type="InParanoid" id="K3WML0"/>
<feature type="domain" description="PDZ" evidence="2">
    <location>
        <begin position="34"/>
        <end position="116"/>
    </location>
</feature>
<feature type="domain" description="PDZ" evidence="2">
    <location>
        <begin position="353"/>
        <end position="435"/>
    </location>
</feature>
<evidence type="ECO:0000313" key="4">
    <source>
        <dbReference type="Proteomes" id="UP000019132"/>
    </source>
</evidence>
<dbReference type="VEuPathDB" id="FungiDB:PYU1_G006190"/>
<feature type="domain" description="PDZ" evidence="2">
    <location>
        <begin position="469"/>
        <end position="548"/>
    </location>
</feature>
<reference evidence="4" key="1">
    <citation type="journal article" date="2010" name="Genome Biol.">
        <title>Genome sequence of the necrotrophic plant pathogen Pythium ultimum reveals original pathogenicity mechanisms and effector repertoire.</title>
        <authorList>
            <person name="Levesque C.A."/>
            <person name="Brouwer H."/>
            <person name="Cano L."/>
            <person name="Hamilton J.P."/>
            <person name="Holt C."/>
            <person name="Huitema E."/>
            <person name="Raffaele S."/>
            <person name="Robideau G.P."/>
            <person name="Thines M."/>
            <person name="Win J."/>
            <person name="Zerillo M.M."/>
            <person name="Beakes G.W."/>
            <person name="Boore J.L."/>
            <person name="Busam D."/>
            <person name="Dumas B."/>
            <person name="Ferriera S."/>
            <person name="Fuerstenberg S.I."/>
            <person name="Gachon C.M."/>
            <person name="Gaulin E."/>
            <person name="Govers F."/>
            <person name="Grenville-Briggs L."/>
            <person name="Horner N."/>
            <person name="Hostetler J."/>
            <person name="Jiang R.H."/>
            <person name="Johnson J."/>
            <person name="Krajaejun T."/>
            <person name="Lin H."/>
            <person name="Meijer H.J."/>
            <person name="Moore B."/>
            <person name="Morris P."/>
            <person name="Phuntmart V."/>
            <person name="Puiu D."/>
            <person name="Shetty J."/>
            <person name="Stajich J.E."/>
            <person name="Tripathy S."/>
            <person name="Wawra S."/>
            <person name="van West P."/>
            <person name="Whitty B.R."/>
            <person name="Coutinho P.M."/>
            <person name="Henrissat B."/>
            <person name="Martin F."/>
            <person name="Thomas P.D."/>
            <person name="Tyler B.M."/>
            <person name="De Vries R.P."/>
            <person name="Kamoun S."/>
            <person name="Yandell M."/>
            <person name="Tisserat N."/>
            <person name="Buell C.R."/>
        </authorList>
    </citation>
    <scope>NUCLEOTIDE SEQUENCE</scope>
    <source>
        <strain evidence="4">DAOM:BR144</strain>
    </source>
</reference>
<dbReference type="HOGENOM" id="CLU_017561_0_0_1"/>
<keyword evidence="4" id="KW-1185">Reference proteome</keyword>
<dbReference type="OMA" id="PPKQKFK"/>
<name>K3WML0_GLOUD</name>
<dbReference type="EMBL" id="GL376625">
    <property type="status" value="NOT_ANNOTATED_CDS"/>
    <property type="molecule type" value="Genomic_DNA"/>
</dbReference>
<reference evidence="3" key="3">
    <citation type="submission" date="2015-02" db="UniProtKB">
        <authorList>
            <consortium name="EnsemblProtists"/>
        </authorList>
    </citation>
    <scope>IDENTIFICATION</scope>
    <source>
        <strain evidence="3">DAOM BR144</strain>
    </source>
</reference>
<dbReference type="eggNOG" id="ENOG502RYSX">
    <property type="taxonomic scope" value="Eukaryota"/>
</dbReference>
<dbReference type="AlphaFoldDB" id="K3WML0"/>
<dbReference type="Gene3D" id="2.30.42.10">
    <property type="match status" value="3"/>
</dbReference>
<protein>
    <recommendedName>
        <fullName evidence="2">PDZ domain-containing protein</fullName>
    </recommendedName>
</protein>
<sequence>MTLVENCVRGSVLRFSTSQDGSLCTPERFDVILGHQRLGVAFVGDGAELVPVVHRIIKQSSGNFNASSGECRPNIRLGDVLVAVNGVDAIALGVDKAMAMVTSASRPITLTIQRVSNETHFSETSCEAKSFSSNNSSDKNSQKILSRLHSRHLIRSMIDTELSSPKEIDIAFEFDNDKESVDLSRTMRASHSSYVDDSDDILIVWKHGPLGLTLQEDDISGLPIVNRLTGKGTSTGIGRVHHGYLLESVNGVKTDRESFAALCARLAKMQKPILLAFKPPNEHGVHYEDAESYTFSATSSSRSSSWSSSSSRLSSDSLDGNQPNHHRAAQQKSILDMCYAGKLRGKTHLGKNEYELRWHAGEELGLVLGKHPTQQLPYIRNIQSSSTLDFGGRDAVGDTLVAVNNLETHGLAWQEVRLLLQSATRPTMLRFHRHQRDSDAASSALSTDSELQTAKRSCPTSYNLLWATGHLGITFSSYVDSDNGNATVIVVKHVKQGHAKHTGLVVIGDRLVAINGKLVARNDESFYDTMDMLKMMSKPVVLGFQRPMVEVGDELHGVEVTGGLPLRS</sequence>
<accession>K3WML0</accession>
<organism evidence="3 4">
    <name type="scientific">Globisporangium ultimum (strain ATCC 200006 / CBS 805.95 / DAOM BR144)</name>
    <name type="common">Pythium ultimum</name>
    <dbReference type="NCBI Taxonomy" id="431595"/>
    <lineage>
        <taxon>Eukaryota</taxon>
        <taxon>Sar</taxon>
        <taxon>Stramenopiles</taxon>
        <taxon>Oomycota</taxon>
        <taxon>Peronosporomycetes</taxon>
        <taxon>Pythiales</taxon>
        <taxon>Pythiaceae</taxon>
        <taxon>Globisporangium</taxon>
    </lineage>
</organism>
<dbReference type="SUPFAM" id="SSF50156">
    <property type="entry name" value="PDZ domain-like"/>
    <property type="match status" value="3"/>
</dbReference>
<evidence type="ECO:0000313" key="3">
    <source>
        <dbReference type="EnsemblProtists" id="PYU1_T006202"/>
    </source>
</evidence>
<reference evidence="4" key="2">
    <citation type="submission" date="2010-04" db="EMBL/GenBank/DDBJ databases">
        <authorList>
            <person name="Buell R."/>
            <person name="Hamilton J."/>
            <person name="Hostetler J."/>
        </authorList>
    </citation>
    <scope>NUCLEOTIDE SEQUENCE [LARGE SCALE GENOMIC DNA]</scope>
    <source>
        <strain evidence="4">DAOM:BR144</strain>
    </source>
</reference>
<dbReference type="InterPro" id="IPR036034">
    <property type="entry name" value="PDZ_sf"/>
</dbReference>
<dbReference type="PROSITE" id="PS50106">
    <property type="entry name" value="PDZ"/>
    <property type="match status" value="3"/>
</dbReference>
<dbReference type="Pfam" id="PF00595">
    <property type="entry name" value="PDZ"/>
    <property type="match status" value="1"/>
</dbReference>
<proteinExistence type="predicted"/>
<dbReference type="InterPro" id="IPR050716">
    <property type="entry name" value="MAGUK"/>
</dbReference>
<evidence type="ECO:0000259" key="2">
    <source>
        <dbReference type="PROSITE" id="PS50106"/>
    </source>
</evidence>
<dbReference type="EnsemblProtists" id="PYU1_T006202">
    <property type="protein sequence ID" value="PYU1_T006202"/>
    <property type="gene ID" value="PYU1_G006190"/>
</dbReference>
<evidence type="ECO:0000256" key="1">
    <source>
        <dbReference type="SAM" id="MobiDB-lite"/>
    </source>
</evidence>
<dbReference type="PANTHER" id="PTHR23122">
    <property type="entry name" value="MEMBRANE-ASSOCIATED GUANYLATE KINASE MAGUK"/>
    <property type="match status" value="1"/>
</dbReference>